<keyword evidence="3" id="KW-1185">Reference proteome</keyword>
<dbReference type="AlphaFoldDB" id="A0A183I9K7"/>
<dbReference type="InterPro" id="IPR020471">
    <property type="entry name" value="AKR"/>
</dbReference>
<dbReference type="PANTHER" id="PTHR43827:SF14">
    <property type="entry name" value="NADP-DEPENDENT OXIDOREDUCTASE DOMAIN-CONTAINING PROTEIN"/>
    <property type="match status" value="1"/>
</dbReference>
<dbReference type="SUPFAM" id="SSF51430">
    <property type="entry name" value="NAD(P)-linked oxidoreductase"/>
    <property type="match status" value="1"/>
</dbReference>
<evidence type="ECO:0000313" key="2">
    <source>
        <dbReference type="EMBL" id="VDO82058.1"/>
    </source>
</evidence>
<protein>
    <submittedName>
        <fullName evidence="4">Aldo_ket_red domain-containing protein</fullName>
    </submittedName>
</protein>
<reference evidence="2 3" key="2">
    <citation type="submission" date="2018-11" db="EMBL/GenBank/DDBJ databases">
        <authorList>
            <consortium name="Pathogen Informatics"/>
        </authorList>
    </citation>
    <scope>NUCLEOTIDE SEQUENCE [LARGE SCALE GENOMIC DNA]</scope>
</reference>
<gene>
    <name evidence="2" type="ORF">SBAD_LOCUS301</name>
</gene>
<name>A0A183I9K7_9BILA</name>
<evidence type="ECO:0000313" key="4">
    <source>
        <dbReference type="WBParaSite" id="SBAD_0000031801-mRNA-1"/>
    </source>
</evidence>
<dbReference type="GO" id="GO:0016491">
    <property type="term" value="F:oxidoreductase activity"/>
    <property type="evidence" value="ECO:0007669"/>
    <property type="project" value="InterPro"/>
</dbReference>
<evidence type="ECO:0000313" key="3">
    <source>
        <dbReference type="Proteomes" id="UP000270296"/>
    </source>
</evidence>
<dbReference type="EMBL" id="UZAM01000620">
    <property type="protein sequence ID" value="VDO82058.1"/>
    <property type="molecule type" value="Genomic_DNA"/>
</dbReference>
<dbReference type="Pfam" id="PF00248">
    <property type="entry name" value="Aldo_ket_red"/>
    <property type="match status" value="1"/>
</dbReference>
<reference evidence="4" key="1">
    <citation type="submission" date="2016-06" db="UniProtKB">
        <authorList>
            <consortium name="WormBaseParasite"/>
        </authorList>
    </citation>
    <scope>IDENTIFICATION</scope>
</reference>
<dbReference type="Gene3D" id="3.20.20.100">
    <property type="entry name" value="NADP-dependent oxidoreductase domain"/>
    <property type="match status" value="1"/>
</dbReference>
<dbReference type="PANTHER" id="PTHR43827">
    <property type="entry name" value="2,5-DIKETO-D-GLUCONIC ACID REDUCTASE"/>
    <property type="match status" value="1"/>
</dbReference>
<dbReference type="OrthoDB" id="416253at2759"/>
<dbReference type="Proteomes" id="UP000270296">
    <property type="component" value="Unassembled WGS sequence"/>
</dbReference>
<accession>A0A183I9K7</accession>
<feature type="domain" description="NADP-dependent oxidoreductase" evidence="1">
    <location>
        <begin position="6"/>
        <end position="159"/>
    </location>
</feature>
<dbReference type="InterPro" id="IPR036812">
    <property type="entry name" value="NAD(P)_OxRdtase_dom_sf"/>
</dbReference>
<dbReference type="WBParaSite" id="SBAD_0000031801-mRNA-1">
    <property type="protein sequence ID" value="SBAD_0000031801-mRNA-1"/>
    <property type="gene ID" value="SBAD_0000031801"/>
</dbReference>
<dbReference type="InterPro" id="IPR023210">
    <property type="entry name" value="NADP_OxRdtase_dom"/>
</dbReference>
<dbReference type="CDD" id="cd19071">
    <property type="entry name" value="AKR_AKR1-5-like"/>
    <property type="match status" value="1"/>
</dbReference>
<organism evidence="4">
    <name type="scientific">Soboliphyme baturini</name>
    <dbReference type="NCBI Taxonomy" id="241478"/>
    <lineage>
        <taxon>Eukaryota</taxon>
        <taxon>Metazoa</taxon>
        <taxon>Ecdysozoa</taxon>
        <taxon>Nematoda</taxon>
        <taxon>Enoplea</taxon>
        <taxon>Dorylaimia</taxon>
        <taxon>Dioctophymatida</taxon>
        <taxon>Dioctophymatoidea</taxon>
        <taxon>Soboliphymatidae</taxon>
        <taxon>Soboliphyme</taxon>
    </lineage>
</organism>
<sequence>MWSNIDYTETWSALEHAVNNGKVNSIGVSNFNPDQIERLLKCSHAPSVNQVECHPYFSQKKLLEWCNEHDIIVTAYSPLSNPQRRMSESLQLNLLEDPVVKNIAAKHNKSAGQIVLRWGIQRGTVVIPKASSEKHLKENFDILNFSLTEDEMSSLEALNRGQRFVDLPQDAHHPHYPF</sequence>
<evidence type="ECO:0000259" key="1">
    <source>
        <dbReference type="Pfam" id="PF00248"/>
    </source>
</evidence>
<dbReference type="PRINTS" id="PR00069">
    <property type="entry name" value="ALDKETRDTASE"/>
</dbReference>
<proteinExistence type="predicted"/>